<dbReference type="VEuPathDB" id="FungiDB:DD237_006970"/>
<evidence type="ECO:0000313" key="4">
    <source>
        <dbReference type="Proteomes" id="UP000286097"/>
    </source>
</evidence>
<feature type="transmembrane region" description="Helical" evidence="1">
    <location>
        <begin position="558"/>
        <end position="578"/>
    </location>
</feature>
<evidence type="ECO:0000313" key="3">
    <source>
        <dbReference type="EMBL" id="RQM09623.1"/>
    </source>
</evidence>
<keyword evidence="2" id="KW-0732">Signal</keyword>
<protein>
    <recommendedName>
        <fullName evidence="5">G-protein coupled receptors family 3 profile domain-containing protein</fullName>
    </recommendedName>
</protein>
<evidence type="ECO:0008006" key="5">
    <source>
        <dbReference type="Google" id="ProtNLM"/>
    </source>
</evidence>
<feature type="transmembrane region" description="Helical" evidence="1">
    <location>
        <begin position="497"/>
        <end position="518"/>
    </location>
</feature>
<feature type="chain" id="PRO_5018762887" description="G-protein coupled receptors family 3 profile domain-containing protein" evidence="2">
    <location>
        <begin position="17"/>
        <end position="636"/>
    </location>
</feature>
<feature type="signal peptide" evidence="2">
    <location>
        <begin position="1"/>
        <end position="16"/>
    </location>
</feature>
<gene>
    <name evidence="3" type="ORF">DD237_006970</name>
</gene>
<feature type="transmembrane region" description="Helical" evidence="1">
    <location>
        <begin position="333"/>
        <end position="353"/>
    </location>
</feature>
<name>A0A3R7XBQ4_9STRA</name>
<evidence type="ECO:0000256" key="2">
    <source>
        <dbReference type="SAM" id="SignalP"/>
    </source>
</evidence>
<reference evidence="3 4" key="1">
    <citation type="submission" date="2018-06" db="EMBL/GenBank/DDBJ databases">
        <title>Comparative genomics of downy mildews reveals potential adaptations to biotrophy.</title>
        <authorList>
            <person name="Fletcher K."/>
            <person name="Klosterman S.J."/>
            <person name="Derevnina L."/>
            <person name="Martin F."/>
            <person name="Koike S."/>
            <person name="Reyes Chin-Wo S."/>
            <person name="Mou B."/>
            <person name="Michelmore R."/>
        </authorList>
    </citation>
    <scope>NUCLEOTIDE SEQUENCE [LARGE SCALE GENOMIC DNA]</scope>
    <source>
        <strain evidence="3 4">R13</strain>
    </source>
</reference>
<accession>A0A3R7XBQ4</accession>
<evidence type="ECO:0000256" key="1">
    <source>
        <dbReference type="SAM" id="Phobius"/>
    </source>
</evidence>
<dbReference type="Proteomes" id="UP000286097">
    <property type="component" value="Unassembled WGS sequence"/>
</dbReference>
<proteinExistence type="predicted"/>
<dbReference type="InterPro" id="IPR007246">
    <property type="entry name" value="Gaa1"/>
</dbReference>
<dbReference type="EMBL" id="QKXF01000681">
    <property type="protein sequence ID" value="RQM09623.1"/>
    <property type="molecule type" value="Genomic_DNA"/>
</dbReference>
<keyword evidence="1" id="KW-0812">Transmembrane</keyword>
<dbReference type="PANTHER" id="PTHR13304:SF0">
    <property type="entry name" value="GLYCOSYLPHOSPHATIDYLINOSITOL ANCHOR ATTACHMENT 1 PROTEIN"/>
    <property type="match status" value="1"/>
</dbReference>
<feature type="transmembrane region" description="Helical" evidence="1">
    <location>
        <begin position="524"/>
        <end position="546"/>
    </location>
</feature>
<dbReference type="AlphaFoldDB" id="A0A3R7XBQ4"/>
<keyword evidence="1" id="KW-0472">Membrane</keyword>
<dbReference type="GO" id="GO:0016255">
    <property type="term" value="P:attachment of GPI anchor to protein"/>
    <property type="evidence" value="ECO:0007669"/>
    <property type="project" value="TreeGrafter"/>
</dbReference>
<feature type="transmembrane region" description="Helical" evidence="1">
    <location>
        <begin position="360"/>
        <end position="386"/>
    </location>
</feature>
<dbReference type="GO" id="GO:0042765">
    <property type="term" value="C:GPI-anchor transamidase complex"/>
    <property type="evidence" value="ECO:0007669"/>
    <property type="project" value="InterPro"/>
</dbReference>
<dbReference type="PANTHER" id="PTHR13304">
    <property type="entry name" value="GLYCOSYLPHOSPHATIDYLINOSITOL ANCHOR ATTACHMENT 1 PROTEIN"/>
    <property type="match status" value="1"/>
</dbReference>
<sequence>MYILGLLWFFLHPAVTLTTGELKCRGTYMSENALLIDLMEAKMNDQETHLAQELHQDLLTLPDLKSRGCQDNCSAVIDWIDTQLRHVNRAETYHQEVQIDGLSTAHGALDGSDGYAPGTEAWLQAYHLDRVQTSGLQDGLPMRAGIIRAAVNLETMFDSHHVEAVGIYAAGMNGQLPNLDLVNTAVRAFRKHKIPTILDRADVQQISKHKPKSYISSVITSLTSLSKKYVPEELKQGTFSYLTNLEGMLNFMTTLASGPSGPHANFISYNIDSITLSLTTKLSSGDRQLSTREVLRSLEMVVRALSNLEEKLHQSFYLYVLPSTTTFVSVGEYFYAVALTISPAIVHLLYLANQTTGMRVAFALAVFFTIETLCVLLLVMVCHYFTTPTALLQTFSPSDVSATRWLALAVAISVVQALVVVIIMPALRSVTGFSGCVDIYAWRTQVMTYEAEQQKSLSQEFESIAVDAKEREFRNDIPDLDSGWRAIKFITMARNFLLHWMSARAQLTFALVCVPRYSHCILGILNYPMALFGAIPMTHFASVIPFTTATRARNTWSCFWLFLSSPLVLVVLLNWSRLDVIAGLSYAVDSFVQRTNLLALPYVCCIYTSIHTLSLVIWMYPAPQNISSSEKKVKQE</sequence>
<feature type="transmembrane region" description="Helical" evidence="1">
    <location>
        <begin position="406"/>
        <end position="427"/>
    </location>
</feature>
<organism evidence="3 4">
    <name type="scientific">Peronospora effusa</name>
    <dbReference type="NCBI Taxonomy" id="542832"/>
    <lineage>
        <taxon>Eukaryota</taxon>
        <taxon>Sar</taxon>
        <taxon>Stramenopiles</taxon>
        <taxon>Oomycota</taxon>
        <taxon>Peronosporomycetes</taxon>
        <taxon>Peronosporales</taxon>
        <taxon>Peronosporaceae</taxon>
        <taxon>Peronospora</taxon>
    </lineage>
</organism>
<feature type="transmembrane region" description="Helical" evidence="1">
    <location>
        <begin position="598"/>
        <end position="620"/>
    </location>
</feature>
<dbReference type="Pfam" id="PF04114">
    <property type="entry name" value="Gaa1"/>
    <property type="match status" value="1"/>
</dbReference>
<comment type="caution">
    <text evidence="3">The sequence shown here is derived from an EMBL/GenBank/DDBJ whole genome shotgun (WGS) entry which is preliminary data.</text>
</comment>
<keyword evidence="1" id="KW-1133">Transmembrane helix</keyword>